<feature type="transmembrane region" description="Helical" evidence="5">
    <location>
        <begin position="61"/>
        <end position="80"/>
    </location>
</feature>
<reference evidence="7 8" key="1">
    <citation type="submission" date="2015-09" db="EMBL/GenBank/DDBJ databases">
        <title>Genome sequence of Pseudomonas marginalis ICMP 3553.</title>
        <authorList>
            <person name="Visnovsky S."/>
            <person name="Lu A."/>
            <person name="Panda P."/>
            <person name="Pitman A."/>
        </authorList>
    </citation>
    <scope>NUCLEOTIDE SEQUENCE [LARGE SCALE GENOMIC DNA]</scope>
    <source>
        <strain evidence="7 8">ICMP 3553</strain>
    </source>
</reference>
<accession>A0A9X5KP68</accession>
<dbReference type="EMBL" id="LKEG01000062">
    <property type="protein sequence ID" value="OAJ45588.1"/>
    <property type="molecule type" value="Genomic_DNA"/>
</dbReference>
<dbReference type="EC" id="2.7.7.65" evidence="3"/>
<dbReference type="NCBIfam" id="TIGR00254">
    <property type="entry name" value="GGDEF"/>
    <property type="match status" value="1"/>
</dbReference>
<dbReference type="InterPro" id="IPR029787">
    <property type="entry name" value="Nucleotide_cyclase"/>
</dbReference>
<protein>
    <recommendedName>
        <fullName evidence="3">diguanylate cyclase</fullName>
        <ecNumber evidence="3">2.7.7.65</ecNumber>
    </recommendedName>
</protein>
<comment type="subcellular location">
    <subcellularLocation>
        <location evidence="2">Cell inner membrane</location>
    </subcellularLocation>
</comment>
<evidence type="ECO:0000313" key="7">
    <source>
        <dbReference type="EMBL" id="OAJ45588.1"/>
    </source>
</evidence>
<feature type="transmembrane region" description="Helical" evidence="5">
    <location>
        <begin position="149"/>
        <end position="173"/>
    </location>
</feature>
<keyword evidence="5" id="KW-0812">Transmembrane</keyword>
<comment type="caution">
    <text evidence="7">The sequence shown here is derived from an EMBL/GenBank/DDBJ whole genome shotgun (WGS) entry which is preliminary data.</text>
</comment>
<keyword evidence="5" id="KW-0472">Membrane</keyword>
<dbReference type="AlphaFoldDB" id="A0A9X5KP68"/>
<dbReference type="CDD" id="cd01949">
    <property type="entry name" value="GGDEF"/>
    <property type="match status" value="1"/>
</dbReference>
<keyword evidence="5" id="KW-1133">Transmembrane helix</keyword>
<feature type="transmembrane region" description="Helical" evidence="5">
    <location>
        <begin position="6"/>
        <end position="26"/>
    </location>
</feature>
<proteinExistence type="predicted"/>
<feature type="transmembrane region" description="Helical" evidence="5">
    <location>
        <begin position="185"/>
        <end position="204"/>
    </location>
</feature>
<gene>
    <name evidence="7" type="ORF">AO064_29630</name>
</gene>
<feature type="domain" description="GGDEF" evidence="6">
    <location>
        <begin position="248"/>
        <end position="381"/>
    </location>
</feature>
<dbReference type="PROSITE" id="PS50887">
    <property type="entry name" value="GGDEF"/>
    <property type="match status" value="1"/>
</dbReference>
<dbReference type="Pfam" id="PF00990">
    <property type="entry name" value="GGDEF"/>
    <property type="match status" value="1"/>
</dbReference>
<dbReference type="SMART" id="SM00267">
    <property type="entry name" value="GGDEF"/>
    <property type="match status" value="1"/>
</dbReference>
<dbReference type="InterPro" id="IPR043128">
    <property type="entry name" value="Rev_trsase/Diguanyl_cyclase"/>
</dbReference>
<evidence type="ECO:0000256" key="3">
    <source>
        <dbReference type="ARBA" id="ARBA00012528"/>
    </source>
</evidence>
<dbReference type="Gene3D" id="3.30.70.270">
    <property type="match status" value="1"/>
</dbReference>
<evidence type="ECO:0000256" key="5">
    <source>
        <dbReference type="SAM" id="Phobius"/>
    </source>
</evidence>
<sequence length="388" mass="42936">MLDIETLYFSSAISRTAILMIFGVLALSQPNITYLRHWSLALLSSGIATLMSLYFSETSVLTPVILGLFMVSLGTSWSGLRLFNGRSFNIKLLLFLTILPCVLYSLAIHLRVPEKITLPFIYFSAASLAGLCLHEILNSHTPRLYSQYFVGVAFAGYSLALAISGALVLIGWLDASAKKSAVASIAVDQIASIFVYFGYIAMAHESAVLDLKRKAETDSLTGLTNRRGGQRVLIKLHADTNENALGGQQYSVLIADIDHFKQINDTFGHEAGDKVLSLISQRLTSAMRKRDSVIRWGGEEFLIVLPNTVIDEAKQMAERLRKLVGEEVFVLGQHQLAVTFSVGIAEYRKTDKTFENTLARADQALYRSKHEGRNRVNCQPPEQIEDAL</sequence>
<evidence type="ECO:0000256" key="4">
    <source>
        <dbReference type="ARBA" id="ARBA00034247"/>
    </source>
</evidence>
<dbReference type="Proteomes" id="UP000077563">
    <property type="component" value="Unassembled WGS sequence"/>
</dbReference>
<evidence type="ECO:0000313" key="8">
    <source>
        <dbReference type="Proteomes" id="UP000077563"/>
    </source>
</evidence>
<dbReference type="FunFam" id="3.30.70.270:FF:000001">
    <property type="entry name" value="Diguanylate cyclase domain protein"/>
    <property type="match status" value="1"/>
</dbReference>
<dbReference type="RefSeq" id="WP_064055516.1">
    <property type="nucleotide sequence ID" value="NZ_LKEG01000062.1"/>
</dbReference>
<dbReference type="InterPro" id="IPR000160">
    <property type="entry name" value="GGDEF_dom"/>
</dbReference>
<feature type="transmembrane region" description="Helical" evidence="5">
    <location>
        <begin position="116"/>
        <end position="137"/>
    </location>
</feature>
<name>A0A9X5KP68_PSEMA</name>
<dbReference type="SUPFAM" id="SSF55073">
    <property type="entry name" value="Nucleotide cyclase"/>
    <property type="match status" value="1"/>
</dbReference>
<comment type="catalytic activity">
    <reaction evidence="4">
        <text>2 GTP = 3',3'-c-di-GMP + 2 diphosphate</text>
        <dbReference type="Rhea" id="RHEA:24898"/>
        <dbReference type="ChEBI" id="CHEBI:33019"/>
        <dbReference type="ChEBI" id="CHEBI:37565"/>
        <dbReference type="ChEBI" id="CHEBI:58805"/>
        <dbReference type="EC" id="2.7.7.65"/>
    </reaction>
</comment>
<dbReference type="GO" id="GO:0052621">
    <property type="term" value="F:diguanylate cyclase activity"/>
    <property type="evidence" value="ECO:0007669"/>
    <property type="project" value="UniProtKB-EC"/>
</dbReference>
<evidence type="ECO:0000259" key="6">
    <source>
        <dbReference type="PROSITE" id="PS50887"/>
    </source>
</evidence>
<dbReference type="PANTHER" id="PTHR45138:SF9">
    <property type="entry name" value="DIGUANYLATE CYCLASE DGCM-RELATED"/>
    <property type="match status" value="1"/>
</dbReference>
<feature type="transmembrane region" description="Helical" evidence="5">
    <location>
        <begin position="92"/>
        <end position="110"/>
    </location>
</feature>
<evidence type="ECO:0000256" key="1">
    <source>
        <dbReference type="ARBA" id="ARBA00001946"/>
    </source>
</evidence>
<organism evidence="7 8">
    <name type="scientific">Pseudomonas marginalis</name>
    <name type="common">Pseudomonas panacis</name>
    <dbReference type="NCBI Taxonomy" id="298"/>
    <lineage>
        <taxon>Bacteria</taxon>
        <taxon>Pseudomonadati</taxon>
        <taxon>Pseudomonadota</taxon>
        <taxon>Gammaproteobacteria</taxon>
        <taxon>Pseudomonadales</taxon>
        <taxon>Pseudomonadaceae</taxon>
        <taxon>Pseudomonas</taxon>
    </lineage>
</organism>
<dbReference type="InterPro" id="IPR050469">
    <property type="entry name" value="Diguanylate_Cyclase"/>
</dbReference>
<dbReference type="GO" id="GO:0005886">
    <property type="term" value="C:plasma membrane"/>
    <property type="evidence" value="ECO:0007669"/>
    <property type="project" value="UniProtKB-SubCell"/>
</dbReference>
<comment type="cofactor">
    <cofactor evidence="1">
        <name>Mg(2+)</name>
        <dbReference type="ChEBI" id="CHEBI:18420"/>
    </cofactor>
</comment>
<dbReference type="PANTHER" id="PTHR45138">
    <property type="entry name" value="REGULATORY COMPONENTS OF SENSORY TRANSDUCTION SYSTEM"/>
    <property type="match status" value="1"/>
</dbReference>
<evidence type="ECO:0000256" key="2">
    <source>
        <dbReference type="ARBA" id="ARBA00004533"/>
    </source>
</evidence>